<reference evidence="1" key="2">
    <citation type="journal article" date="2015" name="Data Brief">
        <title>Shoot transcriptome of the giant reed, Arundo donax.</title>
        <authorList>
            <person name="Barrero R.A."/>
            <person name="Guerrero F.D."/>
            <person name="Moolhuijzen P."/>
            <person name="Goolsby J.A."/>
            <person name="Tidwell J."/>
            <person name="Bellgard S.E."/>
            <person name="Bellgard M.I."/>
        </authorList>
    </citation>
    <scope>NUCLEOTIDE SEQUENCE</scope>
    <source>
        <tissue evidence="1">Shoot tissue taken approximately 20 cm above the soil surface</tissue>
    </source>
</reference>
<dbReference type="EMBL" id="GBRH01162441">
    <property type="protein sequence ID" value="JAE35455.1"/>
    <property type="molecule type" value="Transcribed_RNA"/>
</dbReference>
<name>A0A0A9HE33_ARUDO</name>
<sequence>MRHILLSLSLNLQVEERIS</sequence>
<evidence type="ECO:0000313" key="1">
    <source>
        <dbReference type="EMBL" id="JAE35455.1"/>
    </source>
</evidence>
<organism evidence="1">
    <name type="scientific">Arundo donax</name>
    <name type="common">Giant reed</name>
    <name type="synonym">Donax arundinaceus</name>
    <dbReference type="NCBI Taxonomy" id="35708"/>
    <lineage>
        <taxon>Eukaryota</taxon>
        <taxon>Viridiplantae</taxon>
        <taxon>Streptophyta</taxon>
        <taxon>Embryophyta</taxon>
        <taxon>Tracheophyta</taxon>
        <taxon>Spermatophyta</taxon>
        <taxon>Magnoliopsida</taxon>
        <taxon>Liliopsida</taxon>
        <taxon>Poales</taxon>
        <taxon>Poaceae</taxon>
        <taxon>PACMAD clade</taxon>
        <taxon>Arundinoideae</taxon>
        <taxon>Arundineae</taxon>
        <taxon>Arundo</taxon>
    </lineage>
</organism>
<reference evidence="1" key="1">
    <citation type="submission" date="2014-09" db="EMBL/GenBank/DDBJ databases">
        <authorList>
            <person name="Magalhaes I.L.F."/>
            <person name="Oliveira U."/>
            <person name="Santos F.R."/>
            <person name="Vidigal T.H.D.A."/>
            <person name="Brescovit A.D."/>
            <person name="Santos A.J."/>
        </authorList>
    </citation>
    <scope>NUCLEOTIDE SEQUENCE</scope>
    <source>
        <tissue evidence="1">Shoot tissue taken approximately 20 cm above the soil surface</tissue>
    </source>
</reference>
<proteinExistence type="predicted"/>
<protein>
    <submittedName>
        <fullName evidence="1">Uncharacterized protein</fullName>
    </submittedName>
</protein>
<accession>A0A0A9HE33</accession>
<dbReference type="AlphaFoldDB" id="A0A0A9HE33"/>